<reference evidence="2" key="1">
    <citation type="submission" date="2022-11" db="UniProtKB">
        <authorList>
            <consortium name="WormBaseParasite"/>
        </authorList>
    </citation>
    <scope>IDENTIFICATION</scope>
</reference>
<protein>
    <submittedName>
        <fullName evidence="2">ZP domain-containing protein</fullName>
    </submittedName>
</protein>
<organism evidence="1 2">
    <name type="scientific">Panagrolaimus sp. ES5</name>
    <dbReference type="NCBI Taxonomy" id="591445"/>
    <lineage>
        <taxon>Eukaryota</taxon>
        <taxon>Metazoa</taxon>
        <taxon>Ecdysozoa</taxon>
        <taxon>Nematoda</taxon>
        <taxon>Chromadorea</taxon>
        <taxon>Rhabditida</taxon>
        <taxon>Tylenchina</taxon>
        <taxon>Panagrolaimomorpha</taxon>
        <taxon>Panagrolaimoidea</taxon>
        <taxon>Panagrolaimidae</taxon>
        <taxon>Panagrolaimus</taxon>
    </lineage>
</organism>
<dbReference type="WBParaSite" id="ES5_v2.g22067.t1">
    <property type="protein sequence ID" value="ES5_v2.g22067.t1"/>
    <property type="gene ID" value="ES5_v2.g22067"/>
</dbReference>
<evidence type="ECO:0000313" key="2">
    <source>
        <dbReference type="WBParaSite" id="ES5_v2.g22067.t1"/>
    </source>
</evidence>
<sequence length="256" mass="29367">MIDTLAYVKYGESYFLKVSLENVEYARRFRITDCIAESEGLVAELIDPNGCSINDETKNFNYEDGHATALIPSFFRFFNFKLLKIECKISLCDQSLGCQPRCDKFATNPIEIFNQTVFPAQINYFKIASLTMHVLDENSSNGEKNQKEFFNNFFRPFHNYRNTAFEANDCTNQKSRRSSLTRFADHIRRSSAPTPTLTPTPTFYLMEMTAVPQNFHPFKLSSILHNSDAESTNSVNETSSNNDQKNEIDKNETSTL</sequence>
<name>A0AC34FXK7_9BILA</name>
<proteinExistence type="predicted"/>
<accession>A0AC34FXK7</accession>
<evidence type="ECO:0000313" key="1">
    <source>
        <dbReference type="Proteomes" id="UP000887579"/>
    </source>
</evidence>
<dbReference type="Proteomes" id="UP000887579">
    <property type="component" value="Unplaced"/>
</dbReference>